<comment type="caution">
    <text evidence="2">The sequence shown here is derived from an EMBL/GenBank/DDBJ whole genome shotgun (WGS) entry which is preliminary data.</text>
</comment>
<dbReference type="Proteomes" id="UP000239239">
    <property type="component" value="Unassembled WGS sequence"/>
</dbReference>
<dbReference type="RefSeq" id="WP_080274142.1">
    <property type="nucleotide sequence ID" value="NZ_CP017601.1"/>
</dbReference>
<gene>
    <name evidence="2" type="ORF">C3928_12505</name>
</gene>
<feature type="region of interest" description="Disordered" evidence="1">
    <location>
        <begin position="541"/>
        <end position="599"/>
    </location>
</feature>
<organism evidence="2 3">
    <name type="scientific">Legionella pneumophila</name>
    <dbReference type="NCBI Taxonomy" id="446"/>
    <lineage>
        <taxon>Bacteria</taxon>
        <taxon>Pseudomonadati</taxon>
        <taxon>Pseudomonadota</taxon>
        <taxon>Gammaproteobacteria</taxon>
        <taxon>Legionellales</taxon>
        <taxon>Legionellaceae</taxon>
        <taxon>Legionella</taxon>
    </lineage>
</organism>
<proteinExistence type="predicted"/>
<accession>A0A2S6EXE9</accession>
<dbReference type="AlphaFoldDB" id="A0A2S6EXE9"/>
<evidence type="ECO:0000313" key="2">
    <source>
        <dbReference type="EMBL" id="PPK29869.1"/>
    </source>
</evidence>
<feature type="compositionally biased region" description="Polar residues" evidence="1">
    <location>
        <begin position="571"/>
        <end position="585"/>
    </location>
</feature>
<evidence type="ECO:0000313" key="3">
    <source>
        <dbReference type="Proteomes" id="UP000239239"/>
    </source>
</evidence>
<name>A0A2S6EXE9_LEGPN</name>
<sequence length="599" mass="67690">MYIHMTPLFPEKNTPLTIKQGPVDDCYLLVALDCIFNSGDEARQLLASKFTQTPLGLTARIKRNNQSTRLDSQKMRGKYIHVYDRNTDEDVFFIGQQKLKEIDNSKKGVQTNSLAIKVLERISPYYYTGDWDHTGESGSLTAHSLRQRHMESSTRFVGKLLGIHAEDTEEMDEIIKLKLMNPREAIYISFAYGEPDANGKIHERHALRIDKVVPKTNGGYDFILVNPWDNQKQETFSLGELEKRDCRFCTFSLNQQRYEITRVLLKNPVEQGQYIFANPELFTLLLQMQKLSLLSDAKNIQACINLHKQMPYLPSLYNSLTSDEQKKLIQGMVGTKGDKEKFTKHLISNVPRLDLIKTIFQNEPLENKTENMIVDLALEAKKKHSPARIVFEDPEFFTLIMNRAIHHKANIRGCSQEQAKKLIESKMINFYFDNIGTDSLTRNARLCELFATKIFTKTSIEAWFAARLSLTNVDLPQALKTLGFSDQRSGVMSAPVLKKQTALAAGQVGFFPIHKSSPALVANKTPAPIQELTTKKSSVPTLPSIVKKPSTPIPEPIAKKLSTPTPPLQGNGLSIYNPTKQTSVKTLPPLKGMRITPLP</sequence>
<dbReference type="OrthoDB" id="5635787at2"/>
<dbReference type="EMBL" id="PQWY01000016">
    <property type="protein sequence ID" value="PPK29869.1"/>
    <property type="molecule type" value="Genomic_DNA"/>
</dbReference>
<evidence type="ECO:0000256" key="1">
    <source>
        <dbReference type="SAM" id="MobiDB-lite"/>
    </source>
</evidence>
<reference evidence="2 3" key="1">
    <citation type="submission" date="2018-02" db="EMBL/GenBank/DDBJ databases">
        <title>Draft genome sequences of four Legionella pneumophila clinical strains isolated in Ontario.</title>
        <authorList>
            <person name="Fortuna A."/>
            <person name="Ramnarine R."/>
            <person name="Li A."/>
            <person name="Frantz C."/>
            <person name="Mallo G."/>
        </authorList>
    </citation>
    <scope>NUCLEOTIDE SEQUENCE [LARGE SCALE GENOMIC DNA]</scope>
    <source>
        <strain evidence="2 3">LG61</strain>
    </source>
</reference>
<protein>
    <submittedName>
        <fullName evidence="2">Uncharacterized protein</fullName>
    </submittedName>
</protein>